<feature type="compositionally biased region" description="Low complexity" evidence="1">
    <location>
        <begin position="259"/>
        <end position="271"/>
    </location>
</feature>
<protein>
    <submittedName>
        <fullName evidence="3">Uncharacterized protein</fullName>
    </submittedName>
</protein>
<feature type="non-terminal residue" evidence="3">
    <location>
        <position position="1"/>
    </location>
</feature>
<feature type="compositionally biased region" description="Low complexity" evidence="1">
    <location>
        <begin position="397"/>
        <end position="407"/>
    </location>
</feature>
<feature type="compositionally biased region" description="Polar residues" evidence="1">
    <location>
        <begin position="240"/>
        <end position="251"/>
    </location>
</feature>
<keyword evidence="2" id="KW-0472">Membrane</keyword>
<reference evidence="3 4" key="1">
    <citation type="submission" date="2011-07" db="EMBL/GenBank/DDBJ databases">
        <authorList>
            <person name="Coyne R."/>
            <person name="Brami D."/>
            <person name="Johnson J."/>
            <person name="Hostetler J."/>
            <person name="Hannick L."/>
            <person name="Clark T."/>
            <person name="Cassidy-Hanley D."/>
            <person name="Inman J."/>
        </authorList>
    </citation>
    <scope>NUCLEOTIDE SEQUENCE [LARGE SCALE GENOMIC DNA]</scope>
    <source>
        <strain evidence="3 4">G5</strain>
    </source>
</reference>
<dbReference type="Proteomes" id="UP000008983">
    <property type="component" value="Unassembled WGS sequence"/>
</dbReference>
<feature type="region of interest" description="Disordered" evidence="1">
    <location>
        <begin position="389"/>
        <end position="410"/>
    </location>
</feature>
<dbReference type="SUPFAM" id="SSF48371">
    <property type="entry name" value="ARM repeat"/>
    <property type="match status" value="1"/>
</dbReference>
<dbReference type="InParanoid" id="G0QXB9"/>
<evidence type="ECO:0000256" key="1">
    <source>
        <dbReference type="SAM" id="MobiDB-lite"/>
    </source>
</evidence>
<keyword evidence="2" id="KW-0812">Transmembrane</keyword>
<name>G0QXB9_ICHMU</name>
<proteinExistence type="predicted"/>
<dbReference type="RefSeq" id="XP_004031371.1">
    <property type="nucleotide sequence ID" value="XM_004031323.1"/>
</dbReference>
<keyword evidence="4" id="KW-1185">Reference proteome</keyword>
<feature type="compositionally biased region" description="Low complexity" evidence="1">
    <location>
        <begin position="512"/>
        <end position="525"/>
    </location>
</feature>
<feature type="region of interest" description="Disordered" evidence="1">
    <location>
        <begin position="490"/>
        <end position="630"/>
    </location>
</feature>
<dbReference type="InterPro" id="IPR016024">
    <property type="entry name" value="ARM-type_fold"/>
</dbReference>
<evidence type="ECO:0000313" key="4">
    <source>
        <dbReference type="Proteomes" id="UP000008983"/>
    </source>
</evidence>
<organism evidence="3 4">
    <name type="scientific">Ichthyophthirius multifiliis</name>
    <name type="common">White spot disease agent</name>
    <name type="synonym">Ich</name>
    <dbReference type="NCBI Taxonomy" id="5932"/>
    <lineage>
        <taxon>Eukaryota</taxon>
        <taxon>Sar</taxon>
        <taxon>Alveolata</taxon>
        <taxon>Ciliophora</taxon>
        <taxon>Intramacronucleata</taxon>
        <taxon>Oligohymenophorea</taxon>
        <taxon>Hymenostomatida</taxon>
        <taxon>Ophryoglenina</taxon>
        <taxon>Ichthyophthirius</taxon>
    </lineage>
</organism>
<dbReference type="STRING" id="857967.G0QXB9"/>
<evidence type="ECO:0000313" key="3">
    <source>
        <dbReference type="EMBL" id="EGR30135.1"/>
    </source>
</evidence>
<evidence type="ECO:0000256" key="2">
    <source>
        <dbReference type="SAM" id="Phobius"/>
    </source>
</evidence>
<dbReference type="OMA" id="IEDENQM"/>
<feature type="region of interest" description="Disordered" evidence="1">
    <location>
        <begin position="240"/>
        <end position="272"/>
    </location>
</feature>
<keyword evidence="2" id="KW-1133">Transmembrane helix</keyword>
<dbReference type="EMBL" id="GL984055">
    <property type="protein sequence ID" value="EGR30135.1"/>
    <property type="molecule type" value="Genomic_DNA"/>
</dbReference>
<dbReference type="AlphaFoldDB" id="G0QXB9"/>
<sequence>KIKMQNENEENNENKQIYNQNEQNLQKYKTDIQTNSKKQKIIEDQIVNQLDTDRLNEPEYNHNDQIQIPKKIKDNNYIEVKQGNQRKKILKFSIVIIVLTISCILIGLSIGGVFKTQKQLTVQQDTQIKFPKQYYENEITINKGQENNIVQLVYIPRNQKTYTYSLKNKQITTTSDGLIKTTNTVTNHTFTVLCSQVTEKHFEMYLYFQESKFYENDVLISKLTGFPEIINLQKKLRDLQQQPTNPNNNAGSKPDPKPDSNSQNSNTPNSPLTDEEIQLLKQKGITVEQFNRSKYPIIKFLVAKDGDINMYYQPINLRNDLSLIYMNIIDQVSPFVGKEIYDVVKYDKNNRKRVLQTRQKERFFRNLNGEDTAQQNEIIINKNKNQSTLVQTEKDQSQQQQKGDGIQNDYKQSITMENGSLLRSVIKSNFEIKDDSKDQSKMFSKIEQFTEVIIEFSNQVDEVDSTLLNNVQSYFSRMTVLNIDKHQADLIKNPQHKDKQEQRMLNTGKSDTNNSANKPKSNTSKPKPDASKPKPNVSKPKPDASRPKPDPNNEKPDSNKGKPDDNKGKPDDNKGKPDDNKGKPDDNDEKNPDSNDENGKTVKENKPKTDKGLVYDEEEEQEAELQNKNAKKSPVPIGEVIVKPIFRQTFTSIEFGADIKSECIESGWIGNDDICKVGLYGVFNGNSVKVFEKETKLNISKLLKYYQYIQYTVMKKFGGIGNTIEFQVNRVVDKLQAILDKAEELLDIEKNPLTKDINNAIKNDSLGIMQFIDSFENLVNQQLNSIKDLVNDPLNQVKERVFKFLNQKQVSFETQISYLQNFYEDKFNKILAFISQNRNEGIPKDILQKIKSLLDIYEVYLSELIKKPITQLLDQIEAFLMQKTNEVYGKMAQIDKEISGNAEQIIKDQAENAKASAEEITKKSKIPNKLKKMFSSNFIVGQLETLLKQAAQKIKSLGKAGEALLSKSKEFLQELKNKILNELNTTKVIDNAEEIPNSILVVFQEADNVISFSSNLNQGLPELKKNLDNIVETIKRLQQEKLGNVLLDLTKNIIGFPQQMAQNLKNQAINTSKQLKKLGLDIKDSVITWKDDMIQVSKDLYYEIKDIYQDLKNFFKKPDFPENHADYYSTPLVSEIGDFIHDVKNLVNLKFTKVTDLISQFKQIPQKFHNFISQIKDLAKSTFKYFDRVKLAFNNIKIQGELLWNSVKKKAEQVKTTFNKVTTIIGDITKRKLHDKYRFYKKIQKLIW</sequence>
<dbReference type="GeneID" id="14906250"/>
<feature type="transmembrane region" description="Helical" evidence="2">
    <location>
        <begin position="89"/>
        <end position="114"/>
    </location>
</feature>
<dbReference type="eggNOG" id="ENOG502SENG">
    <property type="taxonomic scope" value="Eukaryota"/>
</dbReference>
<feature type="compositionally biased region" description="Basic and acidic residues" evidence="1">
    <location>
        <begin position="490"/>
        <end position="502"/>
    </location>
</feature>
<gene>
    <name evidence="3" type="ORF">IMG5_140750</name>
</gene>
<accession>G0QXB9</accession>
<feature type="compositionally biased region" description="Basic and acidic residues" evidence="1">
    <location>
        <begin position="540"/>
        <end position="614"/>
    </location>
</feature>